<protein>
    <recommendedName>
        <fullName evidence="3">Porin</fullName>
    </recommendedName>
</protein>
<proteinExistence type="predicted"/>
<sequence length="67" mass="7135">MIGGPQIDNAERETSASVGIQFGANQKKMGETPIFSLSQVVAPGARITAQKNSRTPSDFVILAFFAH</sequence>
<evidence type="ECO:0000313" key="1">
    <source>
        <dbReference type="EMBL" id="MEM5419778.1"/>
    </source>
</evidence>
<gene>
    <name evidence="1" type="ORF">VSR73_01650</name>
</gene>
<name>A0ABU9RID3_9BURK</name>
<dbReference type="EMBL" id="JAYMRV010000001">
    <property type="protein sequence ID" value="MEM5419778.1"/>
    <property type="molecule type" value="Genomic_DNA"/>
</dbReference>
<evidence type="ECO:0008006" key="3">
    <source>
        <dbReference type="Google" id="ProtNLM"/>
    </source>
</evidence>
<comment type="caution">
    <text evidence="1">The sequence shown here is derived from an EMBL/GenBank/DDBJ whole genome shotgun (WGS) entry which is preliminary data.</text>
</comment>
<evidence type="ECO:0000313" key="2">
    <source>
        <dbReference type="Proteomes" id="UP001489897"/>
    </source>
</evidence>
<dbReference type="Proteomes" id="UP001489897">
    <property type="component" value="Unassembled WGS sequence"/>
</dbReference>
<accession>A0ABU9RID3</accession>
<keyword evidence="2" id="KW-1185">Reference proteome</keyword>
<organism evidence="1 2">
    <name type="scientific">Paraburkholderia ferrariae</name>
    <dbReference type="NCBI Taxonomy" id="386056"/>
    <lineage>
        <taxon>Bacteria</taxon>
        <taxon>Pseudomonadati</taxon>
        <taxon>Pseudomonadota</taxon>
        <taxon>Betaproteobacteria</taxon>
        <taxon>Burkholderiales</taxon>
        <taxon>Burkholderiaceae</taxon>
        <taxon>Paraburkholderia</taxon>
    </lineage>
</organism>
<dbReference type="RefSeq" id="WP_141710845.1">
    <property type="nucleotide sequence ID" value="NZ_JAYMRV010000001.1"/>
</dbReference>
<reference evidence="1 2" key="1">
    <citation type="submission" date="2024-01" db="EMBL/GenBank/DDBJ databases">
        <title>The diversity of rhizobia nodulating Mimosa spp. in eleven states of Brazil covering several biomes is determined by host plant, location, and edaphic factors.</title>
        <authorList>
            <person name="Rouws L."/>
            <person name="Barauna A."/>
            <person name="Beukes C."/>
            <person name="De Faria S.M."/>
            <person name="Gross E."/>
            <person name="Dos Reis Junior F.B."/>
            <person name="Simon M."/>
            <person name="Maluk M."/>
            <person name="Odee D.W."/>
            <person name="Kenicer G."/>
            <person name="Young J.P.W."/>
            <person name="Reis V.M."/>
            <person name="Zilli J."/>
            <person name="James E.K."/>
        </authorList>
    </citation>
    <scope>NUCLEOTIDE SEQUENCE [LARGE SCALE GENOMIC DNA]</scope>
    <source>
        <strain evidence="1 2">JPY167</strain>
    </source>
</reference>